<evidence type="ECO:0000256" key="3">
    <source>
        <dbReference type="ARBA" id="ARBA00005316"/>
    </source>
</evidence>
<evidence type="ECO:0000256" key="2">
    <source>
        <dbReference type="ARBA" id="ARBA00004687"/>
    </source>
</evidence>
<keyword evidence="4" id="KW-0337">GPI-anchor biosynthesis</keyword>
<evidence type="ECO:0000313" key="13">
    <source>
        <dbReference type="Proteomes" id="UP000242877"/>
    </source>
</evidence>
<dbReference type="Pfam" id="PF10510">
    <property type="entry name" value="PIG-S"/>
    <property type="match status" value="1"/>
</dbReference>
<organism evidence="12 13">
    <name type="scientific">Ascosphaera apis ARSEF 7405</name>
    <dbReference type="NCBI Taxonomy" id="392613"/>
    <lineage>
        <taxon>Eukaryota</taxon>
        <taxon>Fungi</taxon>
        <taxon>Dikarya</taxon>
        <taxon>Ascomycota</taxon>
        <taxon>Pezizomycotina</taxon>
        <taxon>Eurotiomycetes</taxon>
        <taxon>Eurotiomycetidae</taxon>
        <taxon>Onygenales</taxon>
        <taxon>Ascosphaeraceae</taxon>
        <taxon>Ascosphaera</taxon>
    </lineage>
</organism>
<name>A0A168DPK6_9EURO</name>
<evidence type="ECO:0000256" key="5">
    <source>
        <dbReference type="ARBA" id="ARBA00022692"/>
    </source>
</evidence>
<feature type="region of interest" description="Disordered" evidence="10">
    <location>
        <begin position="1"/>
        <end position="26"/>
    </location>
</feature>
<dbReference type="EMBL" id="AZGZ01000001">
    <property type="protein sequence ID" value="KZZ97973.1"/>
    <property type="molecule type" value="Genomic_DNA"/>
</dbReference>
<sequence>MTATHGGAQDPSCAAGALSPNTTSTDNNIIEAVDKGAAETMTSATANTTDNMKDKTTTATMDEAETDQLSQGKTVFTAASMPPPERPSAIRTRLYVVLSFWAVVVFLGLPMWWKTTTVHREAIPTDEMQDWANGKTCRPVFPLQILVNAHDVPHSEAETLIQMTQHTLDDLNDFSAHHLRLKLLDPSSDPSIEVDQDTALTIDLTPKDDAEEPTAELATFSSTLQINYPPNQIPPLSKQASSSTLATFIASEVQKLFTEEKASIAYILSESNTLSPTTQPAITTGSGSQGYQTTLISNREQGASVVRSLHPELAQNLARRKTKAFKYAETYHLSISLFTPGPAPSSWDIEAAIEEYMMPMLRAFSPISNFTVDTQVQVYATFSDFAAQPEYDAASQAWYLKKEDLGAFINAAEWPLSPSIGKGPTINFVLYVPATKQSPLYIRNASSASWTIPQWGGVTILNVEHENADLILDLPAENPKHLSKETLRPALNTFSYQLFSLLGVPASPASYPLRFKTLIRIHIASLLLSASSTMGSLARLTRSIQSIPIPTTVANAVSTTLSHLSYTCEHLREGRFVQALAAARVAETEAEKGFFDKSVPLIIGLLKEVKRLVAEYKNRRKRVENGDAAAKSS</sequence>
<dbReference type="AlphaFoldDB" id="A0A168DPK6"/>
<comment type="similarity">
    <text evidence="3">Belongs to the PIGS family.</text>
</comment>
<comment type="caution">
    <text evidence="12">The sequence shown here is derived from an EMBL/GenBank/DDBJ whole genome shotgun (WGS) entry which is preliminary data.</text>
</comment>
<evidence type="ECO:0000256" key="1">
    <source>
        <dbReference type="ARBA" id="ARBA00004477"/>
    </source>
</evidence>
<dbReference type="GO" id="GO:0016255">
    <property type="term" value="P:attachment of GPI anchor to protein"/>
    <property type="evidence" value="ECO:0007669"/>
    <property type="project" value="InterPro"/>
</dbReference>
<dbReference type="PANTHER" id="PTHR21072:SF13">
    <property type="entry name" value="GPI TRANSAMIDASE COMPONENT PIG-S"/>
    <property type="match status" value="1"/>
</dbReference>
<keyword evidence="13" id="KW-1185">Reference proteome</keyword>
<dbReference type="Proteomes" id="UP000242877">
    <property type="component" value="Unassembled WGS sequence"/>
</dbReference>
<comment type="subcellular location">
    <subcellularLocation>
        <location evidence="1">Endoplasmic reticulum membrane</location>
        <topology evidence="1">Multi-pass membrane protein</topology>
    </subcellularLocation>
</comment>
<dbReference type="GO" id="GO:0042765">
    <property type="term" value="C:GPI-anchor transamidase complex"/>
    <property type="evidence" value="ECO:0007669"/>
    <property type="project" value="InterPro"/>
</dbReference>
<reference evidence="12 13" key="1">
    <citation type="journal article" date="2016" name="Genome Biol. Evol.">
        <title>Divergent and convergent evolution of fungal pathogenicity.</title>
        <authorList>
            <person name="Shang Y."/>
            <person name="Xiao G."/>
            <person name="Zheng P."/>
            <person name="Cen K."/>
            <person name="Zhan S."/>
            <person name="Wang C."/>
        </authorList>
    </citation>
    <scope>NUCLEOTIDE SEQUENCE [LARGE SCALE GENOMIC DNA]</scope>
    <source>
        <strain evidence="12 13">ARSEF 7405</strain>
    </source>
</reference>
<evidence type="ECO:0000256" key="9">
    <source>
        <dbReference type="ARBA" id="ARBA00023180"/>
    </source>
</evidence>
<dbReference type="VEuPathDB" id="FungiDB:AAP_00234"/>
<keyword evidence="6" id="KW-0256">Endoplasmic reticulum</keyword>
<comment type="pathway">
    <text evidence="2">Glycolipid biosynthesis; glycosylphosphatidylinositol-anchor biosynthesis.</text>
</comment>
<dbReference type="UniPathway" id="UPA00196"/>
<accession>A0A168DPK6</accession>
<keyword evidence="9" id="KW-0325">Glycoprotein</keyword>
<dbReference type="GO" id="GO:0006506">
    <property type="term" value="P:GPI anchor biosynthetic process"/>
    <property type="evidence" value="ECO:0007669"/>
    <property type="project" value="UniProtKB-UniPathway"/>
</dbReference>
<keyword evidence="8 11" id="KW-0472">Membrane</keyword>
<evidence type="ECO:0000256" key="10">
    <source>
        <dbReference type="SAM" id="MobiDB-lite"/>
    </source>
</evidence>
<keyword evidence="7 11" id="KW-1133">Transmembrane helix</keyword>
<evidence type="ECO:0000256" key="7">
    <source>
        <dbReference type="ARBA" id="ARBA00022989"/>
    </source>
</evidence>
<feature type="transmembrane region" description="Helical" evidence="11">
    <location>
        <begin position="94"/>
        <end position="113"/>
    </location>
</feature>
<proteinExistence type="inferred from homology"/>
<keyword evidence="5 11" id="KW-0812">Transmembrane</keyword>
<dbReference type="OrthoDB" id="28748at2759"/>
<evidence type="ECO:0000256" key="6">
    <source>
        <dbReference type="ARBA" id="ARBA00022824"/>
    </source>
</evidence>
<dbReference type="PANTHER" id="PTHR21072">
    <property type="entry name" value="GPI TRANSAMIDASE COMPONENT PIG-S"/>
    <property type="match status" value="1"/>
</dbReference>
<gene>
    <name evidence="12" type="ORF">AAP_00234</name>
</gene>
<protein>
    <submittedName>
        <fullName evidence="12">Phosphatidylinositol-glycan biosynthesis class S protein</fullName>
    </submittedName>
</protein>
<evidence type="ECO:0000256" key="4">
    <source>
        <dbReference type="ARBA" id="ARBA00022502"/>
    </source>
</evidence>
<evidence type="ECO:0000256" key="8">
    <source>
        <dbReference type="ARBA" id="ARBA00023136"/>
    </source>
</evidence>
<evidence type="ECO:0000313" key="12">
    <source>
        <dbReference type="EMBL" id="KZZ97973.1"/>
    </source>
</evidence>
<evidence type="ECO:0000256" key="11">
    <source>
        <dbReference type="SAM" id="Phobius"/>
    </source>
</evidence>
<dbReference type="InterPro" id="IPR019540">
    <property type="entry name" value="PtdIno-glycan_biosynth_class_S"/>
</dbReference>